<evidence type="ECO:0000313" key="4">
    <source>
        <dbReference type="WBParaSite" id="SRAE_2000470600.1"/>
    </source>
</evidence>
<accession>A0A090N049</accession>
<dbReference type="GeneID" id="36382437"/>
<dbReference type="PROSITE" id="PS50800">
    <property type="entry name" value="SAP"/>
    <property type="match status" value="1"/>
</dbReference>
<dbReference type="RefSeq" id="XP_024509264.1">
    <property type="nucleotide sequence ID" value="XM_024643613.1"/>
</dbReference>
<dbReference type="WBParaSite" id="SRAE_2000470600.1">
    <property type="protein sequence ID" value="SRAE_2000470600.1"/>
    <property type="gene ID" value="WBGene00264944"/>
</dbReference>
<organism evidence="2">
    <name type="scientific">Strongyloides ratti</name>
    <name type="common">Parasitic roundworm</name>
    <dbReference type="NCBI Taxonomy" id="34506"/>
    <lineage>
        <taxon>Eukaryota</taxon>
        <taxon>Metazoa</taxon>
        <taxon>Ecdysozoa</taxon>
        <taxon>Nematoda</taxon>
        <taxon>Chromadorea</taxon>
        <taxon>Rhabditida</taxon>
        <taxon>Tylenchina</taxon>
        <taxon>Panagrolaimomorpha</taxon>
        <taxon>Strongyloidoidea</taxon>
        <taxon>Strongyloididae</taxon>
        <taxon>Strongyloides</taxon>
    </lineage>
</organism>
<gene>
    <name evidence="2 4 5" type="ORF">SRAE_2000470600</name>
</gene>
<dbReference type="InterPro" id="IPR003034">
    <property type="entry name" value="SAP_dom"/>
</dbReference>
<dbReference type="Gene3D" id="1.10.720.30">
    <property type="entry name" value="SAP domain"/>
    <property type="match status" value="1"/>
</dbReference>
<dbReference type="AlphaFoldDB" id="A0A090N049"/>
<keyword evidence="3" id="KW-1185">Reference proteome</keyword>
<reference evidence="4" key="2">
    <citation type="submission" date="2020-12" db="UniProtKB">
        <authorList>
            <consortium name="WormBaseParasite"/>
        </authorList>
    </citation>
    <scope>IDENTIFICATION</scope>
</reference>
<reference evidence="2 3" key="1">
    <citation type="submission" date="2014-09" db="EMBL/GenBank/DDBJ databases">
        <authorList>
            <person name="Martin A.A."/>
        </authorList>
    </citation>
    <scope>NUCLEOTIDE SEQUENCE</scope>
    <source>
        <strain evidence="3">ED321</strain>
        <strain evidence="2">ED321 Heterogonic</strain>
    </source>
</reference>
<dbReference type="SUPFAM" id="SSF68906">
    <property type="entry name" value="SAP domain"/>
    <property type="match status" value="1"/>
</dbReference>
<feature type="domain" description="SAP" evidence="1">
    <location>
        <begin position="4"/>
        <end position="38"/>
    </location>
</feature>
<dbReference type="OrthoDB" id="5810714at2759"/>
<evidence type="ECO:0000313" key="3">
    <source>
        <dbReference type="Proteomes" id="UP000035682"/>
    </source>
</evidence>
<dbReference type="SMART" id="SM00513">
    <property type="entry name" value="SAP"/>
    <property type="match status" value="1"/>
</dbReference>
<proteinExistence type="predicted"/>
<dbReference type="Pfam" id="PF02037">
    <property type="entry name" value="SAP"/>
    <property type="match status" value="1"/>
</dbReference>
<dbReference type="InterPro" id="IPR036361">
    <property type="entry name" value="SAP_dom_sf"/>
</dbReference>
<dbReference type="STRING" id="34506.A0A090N049"/>
<dbReference type="Proteomes" id="UP000035682">
    <property type="component" value="Unplaced"/>
</dbReference>
<name>A0A090N049_STRRB</name>
<dbReference type="CTD" id="36382437"/>
<evidence type="ECO:0000259" key="1">
    <source>
        <dbReference type="PROSITE" id="PS50800"/>
    </source>
</evidence>
<dbReference type="WormBase" id="SRAE_2000470600">
    <property type="protein sequence ID" value="SRP11472"/>
    <property type="gene ID" value="WBGene00264944"/>
</dbReference>
<protein>
    <submittedName>
        <fullName evidence="2 4">SAP domain-containing protein</fullName>
    </submittedName>
</protein>
<evidence type="ECO:0000313" key="5">
    <source>
        <dbReference type="WormBase" id="SRAE_2000470600"/>
    </source>
</evidence>
<dbReference type="EMBL" id="LN609529">
    <property type="protein sequence ID" value="CEF70065.1"/>
    <property type="molecule type" value="Genomic_DNA"/>
</dbReference>
<sequence length="338" mass="38941">MENITELTYNEIRSKCKLYGLKANGKKTDLITRLTNYLKELTIGSDSQNNVETTKNKATYEVFLTDDEDENIVQKNLVSTFKKEEINDVPFLDNLKKRTPSKEVKVDKITLKTCNVKKSENNKVKFPLNTTVDYVSSDEEVFKDGNKKISTVKEESGRFTRQHKKIFNKAESIVERHERIKELHAKHEASVPETFKRLATPKRNSSVRRSTFLNGTSVGYDFSKASMDVSNCLHTLDRTPARNFDTSKIVSQDNGAKKFQERKKNMSLLQKLSCSFKKSGGNFSNLNTVEKKKYDYSDKKVKDSYLVSKKTNEDKVRKVAYIRGETALKREKQLNARR</sequence>
<evidence type="ECO:0000313" key="2">
    <source>
        <dbReference type="EMBL" id="CEF70065.1"/>
    </source>
</evidence>